<feature type="domain" description="AB hydrolase-1" evidence="1">
    <location>
        <begin position="5"/>
        <end position="226"/>
    </location>
</feature>
<proteinExistence type="predicted"/>
<keyword evidence="3" id="KW-1185">Reference proteome</keyword>
<dbReference type="Pfam" id="PF12697">
    <property type="entry name" value="Abhydrolase_6"/>
    <property type="match status" value="1"/>
</dbReference>
<dbReference type="RefSeq" id="WP_202996498.1">
    <property type="nucleotide sequence ID" value="NZ_JAENHO010000012.1"/>
</dbReference>
<dbReference type="InterPro" id="IPR000073">
    <property type="entry name" value="AB_hydrolase_1"/>
</dbReference>
<keyword evidence="2" id="KW-0378">Hydrolase</keyword>
<sequence length="233" mass="25165">MTTYVLVHGAWHNGRAWERLVPLLTAAGHRVLAPTLPGHGDRFEPEAGLEAYVADVVRLLTEEELTDVVLVGHSYAGLVISSVANDAPERIGHLVFLDAMVPVHGETALDVMPITRTLVDAAARSDAPDRVPPLPELPAPYGLFGVTDPGDIAWLRSTLVDEPIRAYAEPVRLDNPAAAAIARTHIHCVGSEPEGITRRPVDDRRAQVFQLRSGHDCMITVPGELATLLLKLA</sequence>
<comment type="caution">
    <text evidence="2">The sequence shown here is derived from an EMBL/GenBank/DDBJ whole genome shotgun (WGS) entry which is preliminary data.</text>
</comment>
<dbReference type="Proteomes" id="UP000598996">
    <property type="component" value="Unassembled WGS sequence"/>
</dbReference>
<dbReference type="PANTHER" id="PTHR37017">
    <property type="entry name" value="AB HYDROLASE-1 DOMAIN-CONTAINING PROTEIN-RELATED"/>
    <property type="match status" value="1"/>
</dbReference>
<organism evidence="2 3">
    <name type="scientific">Paractinoplanes lichenicola</name>
    <dbReference type="NCBI Taxonomy" id="2802976"/>
    <lineage>
        <taxon>Bacteria</taxon>
        <taxon>Bacillati</taxon>
        <taxon>Actinomycetota</taxon>
        <taxon>Actinomycetes</taxon>
        <taxon>Micromonosporales</taxon>
        <taxon>Micromonosporaceae</taxon>
        <taxon>Paractinoplanes</taxon>
    </lineage>
</organism>
<dbReference type="Gene3D" id="3.40.50.1820">
    <property type="entry name" value="alpha/beta hydrolase"/>
    <property type="match status" value="1"/>
</dbReference>
<accession>A0ABS1VZ77</accession>
<dbReference type="InterPro" id="IPR052897">
    <property type="entry name" value="Sec-Metab_Biosynth_Hydrolase"/>
</dbReference>
<dbReference type="GO" id="GO:0016787">
    <property type="term" value="F:hydrolase activity"/>
    <property type="evidence" value="ECO:0007669"/>
    <property type="project" value="UniProtKB-KW"/>
</dbReference>
<evidence type="ECO:0000259" key="1">
    <source>
        <dbReference type="Pfam" id="PF12697"/>
    </source>
</evidence>
<reference evidence="2 3" key="1">
    <citation type="submission" date="2021-01" db="EMBL/GenBank/DDBJ databases">
        <title>Actinoplanes sp. nov. LDG1-01 isolated from lichen.</title>
        <authorList>
            <person name="Saeng-In P."/>
            <person name="Phongsopitanun W."/>
            <person name="Kanchanasin P."/>
            <person name="Yuki M."/>
            <person name="Kudo T."/>
            <person name="Ohkuma M."/>
            <person name="Tanasupawat S."/>
        </authorList>
    </citation>
    <scope>NUCLEOTIDE SEQUENCE [LARGE SCALE GENOMIC DNA]</scope>
    <source>
        <strain evidence="2 3">LDG1-01</strain>
    </source>
</reference>
<name>A0ABS1VZ77_9ACTN</name>
<dbReference type="EMBL" id="JAENHO010000012">
    <property type="protein sequence ID" value="MBL7259796.1"/>
    <property type="molecule type" value="Genomic_DNA"/>
</dbReference>
<evidence type="ECO:0000313" key="2">
    <source>
        <dbReference type="EMBL" id="MBL7259796.1"/>
    </source>
</evidence>
<dbReference type="InterPro" id="IPR029058">
    <property type="entry name" value="AB_hydrolase_fold"/>
</dbReference>
<gene>
    <name evidence="2" type="ORF">JKJ07_36300</name>
</gene>
<dbReference type="SUPFAM" id="SSF53474">
    <property type="entry name" value="alpha/beta-Hydrolases"/>
    <property type="match status" value="1"/>
</dbReference>
<dbReference type="PRINTS" id="PR00111">
    <property type="entry name" value="ABHYDROLASE"/>
</dbReference>
<protein>
    <submittedName>
        <fullName evidence="2">Alpha/beta hydrolase</fullName>
    </submittedName>
</protein>
<dbReference type="PANTHER" id="PTHR37017:SF11">
    <property type="entry name" value="ESTERASE_LIPASE_THIOESTERASE DOMAIN-CONTAINING PROTEIN"/>
    <property type="match status" value="1"/>
</dbReference>
<evidence type="ECO:0000313" key="3">
    <source>
        <dbReference type="Proteomes" id="UP000598996"/>
    </source>
</evidence>